<feature type="domain" description="EF-hand" evidence="2">
    <location>
        <begin position="88"/>
        <end position="123"/>
    </location>
</feature>
<dbReference type="Pfam" id="PF13202">
    <property type="entry name" value="EF-hand_5"/>
    <property type="match status" value="3"/>
</dbReference>
<dbReference type="Proteomes" id="UP000787472">
    <property type="component" value="Unassembled WGS sequence"/>
</dbReference>
<dbReference type="EMBL" id="JAAONZ010000001">
    <property type="protein sequence ID" value="NHO64179.1"/>
    <property type="molecule type" value="Genomic_DNA"/>
</dbReference>
<keyword evidence="1" id="KW-0732">Signal</keyword>
<dbReference type="GO" id="GO:0005509">
    <property type="term" value="F:calcium ion binding"/>
    <property type="evidence" value="ECO:0007669"/>
    <property type="project" value="InterPro"/>
</dbReference>
<keyword evidence="4" id="KW-1185">Reference proteome</keyword>
<comment type="caution">
    <text evidence="3">The sequence shown here is derived from an EMBL/GenBank/DDBJ whole genome shotgun (WGS) entry which is preliminary data.</text>
</comment>
<sequence>MKNTPALTLPANPRRATTLAAGLFWLTCTSALAADDKPWLMAKYDLNGDNAITLQELTDKKKSLFSQLDSDQDGVISFVEYEGIDSAKRKVLLKSRFDRLDENQDGQVTENEYASFVGRFNHLDSDGDGALSSGEVAQKKLASQDTNNAHCLLWFCFRSNL</sequence>
<accession>A0A9E5MIX5</accession>
<feature type="chain" id="PRO_5039680335" description="EF-hand domain-containing protein" evidence="1">
    <location>
        <begin position="34"/>
        <end position="161"/>
    </location>
</feature>
<feature type="signal peptide" evidence="1">
    <location>
        <begin position="1"/>
        <end position="33"/>
    </location>
</feature>
<protein>
    <recommendedName>
        <fullName evidence="2">EF-hand domain-containing protein</fullName>
    </recommendedName>
</protein>
<dbReference type="RefSeq" id="WP_167180944.1">
    <property type="nucleotide sequence ID" value="NZ_JAAONZ010000001.1"/>
</dbReference>
<proteinExistence type="predicted"/>
<evidence type="ECO:0000256" key="1">
    <source>
        <dbReference type="SAM" id="SignalP"/>
    </source>
</evidence>
<name>A0A9E5MIX5_9GAMM</name>
<dbReference type="InterPro" id="IPR011992">
    <property type="entry name" value="EF-hand-dom_pair"/>
</dbReference>
<dbReference type="InterPro" id="IPR002048">
    <property type="entry name" value="EF_hand_dom"/>
</dbReference>
<evidence type="ECO:0000259" key="2">
    <source>
        <dbReference type="PROSITE" id="PS50222"/>
    </source>
</evidence>
<dbReference type="Gene3D" id="1.10.238.10">
    <property type="entry name" value="EF-hand"/>
    <property type="match status" value="2"/>
</dbReference>
<organism evidence="3 4">
    <name type="scientific">Pseudomaricurvus hydrocarbonicus</name>
    <dbReference type="NCBI Taxonomy" id="1470433"/>
    <lineage>
        <taxon>Bacteria</taxon>
        <taxon>Pseudomonadati</taxon>
        <taxon>Pseudomonadota</taxon>
        <taxon>Gammaproteobacteria</taxon>
        <taxon>Cellvibrionales</taxon>
        <taxon>Cellvibrionaceae</taxon>
        <taxon>Pseudomaricurvus</taxon>
    </lineage>
</organism>
<dbReference type="PROSITE" id="PS50222">
    <property type="entry name" value="EF_HAND_2"/>
    <property type="match status" value="1"/>
</dbReference>
<dbReference type="InterPro" id="IPR018247">
    <property type="entry name" value="EF_Hand_1_Ca_BS"/>
</dbReference>
<gene>
    <name evidence="3" type="ORF">G8770_01300</name>
</gene>
<reference evidence="3" key="1">
    <citation type="submission" date="2020-03" db="EMBL/GenBank/DDBJ databases">
        <authorList>
            <person name="Guo F."/>
        </authorList>
    </citation>
    <scope>NUCLEOTIDE SEQUENCE</scope>
    <source>
        <strain evidence="3">JCM 30134</strain>
    </source>
</reference>
<dbReference type="PROSITE" id="PS00018">
    <property type="entry name" value="EF_HAND_1"/>
    <property type="match status" value="1"/>
</dbReference>
<dbReference type="AlphaFoldDB" id="A0A9E5MIX5"/>
<evidence type="ECO:0000313" key="4">
    <source>
        <dbReference type="Proteomes" id="UP000787472"/>
    </source>
</evidence>
<dbReference type="SUPFAM" id="SSF47473">
    <property type="entry name" value="EF-hand"/>
    <property type="match status" value="1"/>
</dbReference>
<evidence type="ECO:0000313" key="3">
    <source>
        <dbReference type="EMBL" id="NHO64179.1"/>
    </source>
</evidence>